<dbReference type="Proteomes" id="UP001139369">
    <property type="component" value="Unassembled WGS sequence"/>
</dbReference>
<reference evidence="1" key="1">
    <citation type="submission" date="2022-02" db="EMBL/GenBank/DDBJ databases">
        <title>Polaribacter sp. MSW13, isolated from seawater.</title>
        <authorList>
            <person name="Kristyanto S."/>
            <person name="Jung J."/>
            <person name="Jeon C.O."/>
        </authorList>
    </citation>
    <scope>NUCLEOTIDE SEQUENCE</scope>
    <source>
        <strain evidence="1">MSW13</strain>
    </source>
</reference>
<gene>
    <name evidence="1" type="ORF">MC378_10460</name>
</gene>
<sequence length="91" mass="10262">MEKDILLDETGDLAIANGDFIVGESLDQEVAALLQMNKGELKEYPIIGTDLIRLINSNTSAIELKQIIKTELKRDGKSYQELKERIQLKTE</sequence>
<name>A0A9X2ALS7_9FLAO</name>
<evidence type="ECO:0000313" key="1">
    <source>
        <dbReference type="EMBL" id="MCI2229590.1"/>
    </source>
</evidence>
<evidence type="ECO:0000313" key="2">
    <source>
        <dbReference type="Proteomes" id="UP001139369"/>
    </source>
</evidence>
<dbReference type="RefSeq" id="WP_242178716.1">
    <property type="nucleotide sequence ID" value="NZ_JAKQYM010000007.1"/>
</dbReference>
<dbReference type="EMBL" id="JAKQYM010000007">
    <property type="protein sequence ID" value="MCI2229590.1"/>
    <property type="molecule type" value="Genomic_DNA"/>
</dbReference>
<comment type="caution">
    <text evidence="1">The sequence shown here is derived from an EMBL/GenBank/DDBJ whole genome shotgun (WGS) entry which is preliminary data.</text>
</comment>
<protein>
    <submittedName>
        <fullName evidence="1">Uncharacterized protein</fullName>
    </submittedName>
</protein>
<dbReference type="AlphaFoldDB" id="A0A9X2ALS7"/>
<accession>A0A9X2ALS7</accession>
<keyword evidence="2" id="KW-1185">Reference proteome</keyword>
<proteinExistence type="predicted"/>
<organism evidence="1 2">
    <name type="scientific">Polaribacter marinus</name>
    <dbReference type="NCBI Taxonomy" id="2916838"/>
    <lineage>
        <taxon>Bacteria</taxon>
        <taxon>Pseudomonadati</taxon>
        <taxon>Bacteroidota</taxon>
        <taxon>Flavobacteriia</taxon>
        <taxon>Flavobacteriales</taxon>
        <taxon>Flavobacteriaceae</taxon>
    </lineage>
</organism>